<reference evidence="3 4" key="1">
    <citation type="submission" date="2020-08" db="EMBL/GenBank/DDBJ databases">
        <title>Description of Clavibacter zhangzhiyonge sp. nov., a phytopathogenic actinobacterium isolated from barley seeds, causing leaf brown spot and decline.</title>
        <authorList>
            <person name="Tian Q."/>
            <person name="Chuan J."/>
            <person name="Zhao W."/>
            <person name="Li X."/>
        </authorList>
    </citation>
    <scope>NUCLEOTIDE SEQUENCE [LARGE SCALE GENOMIC DNA]</scope>
    <source>
        <strain evidence="3 4">DM1</strain>
    </source>
</reference>
<evidence type="ECO:0000256" key="1">
    <source>
        <dbReference type="ARBA" id="ARBA00008520"/>
    </source>
</evidence>
<organism evidence="3 4">
    <name type="scientific">Clavibacter zhangzhiyongii</name>
    <dbReference type="NCBI Taxonomy" id="2768071"/>
    <lineage>
        <taxon>Bacteria</taxon>
        <taxon>Bacillati</taxon>
        <taxon>Actinomycetota</taxon>
        <taxon>Actinomycetes</taxon>
        <taxon>Micrococcales</taxon>
        <taxon>Microbacteriaceae</taxon>
        <taxon>Clavibacter</taxon>
    </lineage>
</organism>
<evidence type="ECO:0000313" key="3">
    <source>
        <dbReference type="EMBL" id="QOD44506.1"/>
    </source>
</evidence>
<name>A0A7L7Z468_9MICO</name>
<dbReference type="PROSITE" id="PS51257">
    <property type="entry name" value="PROKAR_LIPOPROTEIN"/>
    <property type="match status" value="1"/>
</dbReference>
<sequence length="457" mass="48165">MGHAPFRRRFAAPLAAVGIAGLALTGCTGDIAAEDAADTDCTPYSSYGTFDGAEVSIGGTIQDDEADRLVESWKDFQTCTGITVNYQGTKEFEAQIAVLAEGDSAPDIGIIPQPGLFNVLASKGYLQAAPAAVEENVDTGWSTDWKGYGTVDGTFYGAPLMASVKGYVWYSPSEFEEKGYEIPKSTSELMDLTAKIAADSGGDADKKPWCVGIGSGDATGWPGTDWIEDYVLREAGPETYDKWVSHEIPFNDAAIAKAFDSVGEIIKDPDYVNGGLGDVSSIISTEFGDAGLPILDGTCSLHHQASFYEGFWKKADGTDAKVSPDGDVYAFLLPPANEGDATAVTGGGELVGAFKSSDEITAVLSYLSSDTWANNRVKLGGVISANKGLDPENASSDILKQSITILQDPNATFRFDGSDLMPGAVGTDSFWKGIVGWLSGDSTQKTVDAIESSWPAS</sequence>
<evidence type="ECO:0000313" key="4">
    <source>
        <dbReference type="Proteomes" id="UP000516660"/>
    </source>
</evidence>
<dbReference type="RefSeq" id="WP_191148426.1">
    <property type="nucleotide sequence ID" value="NZ_CP061274.1"/>
</dbReference>
<dbReference type="PANTHER" id="PTHR43649">
    <property type="entry name" value="ARABINOSE-BINDING PROTEIN-RELATED"/>
    <property type="match status" value="1"/>
</dbReference>
<dbReference type="Proteomes" id="UP000516660">
    <property type="component" value="Chromosome"/>
</dbReference>
<dbReference type="InterPro" id="IPR050490">
    <property type="entry name" value="Bact_solute-bd_prot1"/>
</dbReference>
<dbReference type="EMBL" id="CP061274">
    <property type="protein sequence ID" value="QOD44506.1"/>
    <property type="molecule type" value="Genomic_DNA"/>
</dbReference>
<dbReference type="AlphaFoldDB" id="A0A7L7Z468"/>
<evidence type="ECO:0000256" key="2">
    <source>
        <dbReference type="ARBA" id="ARBA00022448"/>
    </source>
</evidence>
<comment type="similarity">
    <text evidence="1">Belongs to the bacterial solute-binding protein 1 family.</text>
</comment>
<gene>
    <name evidence="3" type="ORF">H9X71_03945</name>
</gene>
<dbReference type="SUPFAM" id="SSF53850">
    <property type="entry name" value="Periplasmic binding protein-like II"/>
    <property type="match status" value="1"/>
</dbReference>
<protein>
    <submittedName>
        <fullName evidence="3">Carbohydrate ABC transporter substrate-binding protein</fullName>
    </submittedName>
</protein>
<accession>A0A7L7Z468</accession>
<dbReference type="PANTHER" id="PTHR43649:SF29">
    <property type="entry name" value="OSMOPROTECTIVE COMPOUNDS-BINDING PROTEIN GGTB"/>
    <property type="match status" value="1"/>
</dbReference>
<keyword evidence="4" id="KW-1185">Reference proteome</keyword>
<dbReference type="KEGG" id="czh:H9X71_03945"/>
<dbReference type="Gene3D" id="3.40.190.10">
    <property type="entry name" value="Periplasmic binding protein-like II"/>
    <property type="match status" value="2"/>
</dbReference>
<proteinExistence type="inferred from homology"/>
<keyword evidence="2" id="KW-0813">Transport</keyword>